<protein>
    <submittedName>
        <fullName evidence="1">CAZy families GH1 protein</fullName>
    </submittedName>
</protein>
<sequence length="57" mass="6515">MDATEGGDMFPQGFIWGAATSPHQVEGNNVLSDWWRLEHSESWPLERSGDACDHYHR</sequence>
<feature type="non-terminal residue" evidence="1">
    <location>
        <position position="57"/>
    </location>
</feature>
<organism evidence="1">
    <name type="scientific">uncultured Kineococcus sp</name>
    <dbReference type="NCBI Taxonomy" id="337219"/>
    <lineage>
        <taxon>Bacteria</taxon>
        <taxon>Bacillati</taxon>
        <taxon>Actinomycetota</taxon>
        <taxon>Actinomycetes</taxon>
        <taxon>Kineosporiales</taxon>
        <taxon>Kineosporiaceae</taxon>
        <taxon>Kineococcus</taxon>
        <taxon>environmental samples</taxon>
    </lineage>
</organism>
<dbReference type="EMBL" id="KF117830">
    <property type="protein sequence ID" value="AIA85088.1"/>
    <property type="molecule type" value="Genomic_DNA"/>
</dbReference>
<dbReference type="Gene3D" id="3.20.20.80">
    <property type="entry name" value="Glycosidases"/>
    <property type="match status" value="1"/>
</dbReference>
<evidence type="ECO:0000313" key="1">
    <source>
        <dbReference type="EMBL" id="AIA85088.1"/>
    </source>
</evidence>
<dbReference type="GO" id="GO:0005975">
    <property type="term" value="P:carbohydrate metabolic process"/>
    <property type="evidence" value="ECO:0007669"/>
    <property type="project" value="InterPro"/>
</dbReference>
<accession>A0A060BLH0</accession>
<dbReference type="AlphaFoldDB" id="A0A060BLH0"/>
<dbReference type="InterPro" id="IPR017853">
    <property type="entry name" value="GH"/>
</dbReference>
<dbReference type="SUPFAM" id="SSF51445">
    <property type="entry name" value="(Trans)glycosidases"/>
    <property type="match status" value="1"/>
</dbReference>
<dbReference type="GO" id="GO:0004553">
    <property type="term" value="F:hydrolase activity, hydrolyzing O-glycosyl compounds"/>
    <property type="evidence" value="ECO:0007669"/>
    <property type="project" value="InterPro"/>
</dbReference>
<proteinExistence type="predicted"/>
<name>A0A060BLH0_9ACTN</name>
<reference evidence="1" key="1">
    <citation type="journal article" date="2013" name="Environ. Microbiol.">
        <title>Seasonally variable intestinal metagenomes of the red palm weevil (Rhynchophorus ferrugineus).</title>
        <authorList>
            <person name="Jia S."/>
            <person name="Zhang X."/>
            <person name="Zhang G."/>
            <person name="Yin A."/>
            <person name="Zhang S."/>
            <person name="Li F."/>
            <person name="Wang L."/>
            <person name="Zhao D."/>
            <person name="Yun Q."/>
            <person name="Tala"/>
            <person name="Wang J."/>
            <person name="Sun G."/>
            <person name="Baabdullah M."/>
            <person name="Yu X."/>
            <person name="Hu S."/>
            <person name="Al-Mssallem I.S."/>
            <person name="Yu J."/>
        </authorList>
    </citation>
    <scope>NUCLEOTIDE SEQUENCE</scope>
</reference>